<feature type="transmembrane region" description="Helical" evidence="1">
    <location>
        <begin position="44"/>
        <end position="61"/>
    </location>
</feature>
<feature type="transmembrane region" description="Helical" evidence="1">
    <location>
        <begin position="97"/>
        <end position="119"/>
    </location>
</feature>
<evidence type="ECO:0000313" key="3">
    <source>
        <dbReference type="Proteomes" id="UP000019246"/>
    </source>
</evidence>
<dbReference type="RefSeq" id="WP_052008509.1">
    <property type="nucleotide sequence ID" value="NZ_AOCG01000008.1"/>
</dbReference>
<accession>W7B808</accession>
<keyword evidence="1" id="KW-0472">Membrane</keyword>
<dbReference type="AlphaFoldDB" id="W7B808"/>
<dbReference type="OrthoDB" id="1550598at2"/>
<dbReference type="InterPro" id="IPR008535">
    <property type="entry name" value="DUF817"/>
</dbReference>
<dbReference type="PIRSF" id="PIRSF009141">
    <property type="entry name" value="UCP009141"/>
    <property type="match status" value="1"/>
</dbReference>
<feature type="transmembrane region" description="Helical" evidence="1">
    <location>
        <begin position="158"/>
        <end position="179"/>
    </location>
</feature>
<sequence length="283" mass="32827">MIFLTRLTDFTWKQIKCCLFPAIIFCALGITKFFPLPFITRYDLLLLICLLTQILLIRYGFETFDELKVIMLFHLIGLGLEIYKVQMGSWSYPGSGFAVLLGVPLYSGFMYASVASYICRAFKEFQLRLENWPNSFLAVGICLLIYANFFTHHFLPDIRYILIVLVLLLFARTHVYFTVSQKELKMPLSLAFLLIAFFIYLAENIASFFGAWSYPDQLAAWRPVHIGKITSWFLLIIISIIIVAQLKKNKKVLDSFLLLNTKAENLWIFCLSNHLFKQSLFLT</sequence>
<gene>
    <name evidence="2" type="ORF">MAQA_07913</name>
</gene>
<dbReference type="EMBL" id="AOCG01000008">
    <property type="protein sequence ID" value="EUJ19001.1"/>
    <property type="molecule type" value="Genomic_DNA"/>
</dbReference>
<organism evidence="2 3">
    <name type="scientific">Listeria aquatica FSL S10-1188</name>
    <dbReference type="NCBI Taxonomy" id="1265818"/>
    <lineage>
        <taxon>Bacteria</taxon>
        <taxon>Bacillati</taxon>
        <taxon>Bacillota</taxon>
        <taxon>Bacilli</taxon>
        <taxon>Bacillales</taxon>
        <taxon>Listeriaceae</taxon>
        <taxon>Listeria</taxon>
    </lineage>
</organism>
<evidence type="ECO:0000256" key="1">
    <source>
        <dbReference type="SAM" id="Phobius"/>
    </source>
</evidence>
<name>W7B808_9LIST</name>
<feature type="transmembrane region" description="Helical" evidence="1">
    <location>
        <begin position="68"/>
        <end position="85"/>
    </location>
</feature>
<dbReference type="Pfam" id="PF05675">
    <property type="entry name" value="DUF817"/>
    <property type="match status" value="1"/>
</dbReference>
<feature type="transmembrane region" description="Helical" evidence="1">
    <location>
        <begin position="20"/>
        <end position="38"/>
    </location>
</feature>
<evidence type="ECO:0000313" key="2">
    <source>
        <dbReference type="EMBL" id="EUJ19001.1"/>
    </source>
</evidence>
<dbReference type="STRING" id="1265818.MAQA_07913"/>
<feature type="transmembrane region" description="Helical" evidence="1">
    <location>
        <begin position="226"/>
        <end position="246"/>
    </location>
</feature>
<feature type="transmembrane region" description="Helical" evidence="1">
    <location>
        <begin position="191"/>
        <end position="214"/>
    </location>
</feature>
<feature type="transmembrane region" description="Helical" evidence="1">
    <location>
        <begin position="131"/>
        <end position="152"/>
    </location>
</feature>
<proteinExistence type="predicted"/>
<comment type="caution">
    <text evidence="2">The sequence shown here is derived from an EMBL/GenBank/DDBJ whole genome shotgun (WGS) entry which is preliminary data.</text>
</comment>
<protein>
    <recommendedName>
        <fullName evidence="4">DUF817 domain-containing protein</fullName>
    </recommendedName>
</protein>
<keyword evidence="3" id="KW-1185">Reference proteome</keyword>
<reference evidence="2 3" key="1">
    <citation type="journal article" date="2014" name="Int. J. Syst. Evol. Microbiol.">
        <title>Listeria floridensis sp. nov., Listeria aquatica sp. nov., Listeria cornellensis sp. nov., Listeria riparia sp. nov. and Listeria grandensis sp. nov., from agricultural and natural environments.</title>
        <authorList>
            <person name="den Bakker H.C."/>
            <person name="Warchocki S."/>
            <person name="Wright E.M."/>
            <person name="Allred A.F."/>
            <person name="Ahlstrom C."/>
            <person name="Manuel C.S."/>
            <person name="Stasiewicz M.J."/>
            <person name="Burrell A."/>
            <person name="Roof S."/>
            <person name="Strawn L."/>
            <person name="Fortes E.D."/>
            <person name="Nightingale K.K."/>
            <person name="Kephart D."/>
            <person name="Wiedmann M."/>
        </authorList>
    </citation>
    <scope>NUCLEOTIDE SEQUENCE [LARGE SCALE GENOMIC DNA]</scope>
    <source>
        <strain evidence="2 3">FSL S10-1188</strain>
    </source>
</reference>
<keyword evidence="1" id="KW-0812">Transmembrane</keyword>
<dbReference type="Proteomes" id="UP000019246">
    <property type="component" value="Unassembled WGS sequence"/>
</dbReference>
<keyword evidence="1" id="KW-1133">Transmembrane helix</keyword>
<dbReference type="PATRIC" id="fig|1265818.5.peg.1589"/>
<evidence type="ECO:0008006" key="4">
    <source>
        <dbReference type="Google" id="ProtNLM"/>
    </source>
</evidence>